<feature type="domain" description="DRBM" evidence="4">
    <location>
        <begin position="135"/>
        <end position="201"/>
    </location>
</feature>
<dbReference type="GO" id="GO:0070920">
    <property type="term" value="P:regulation of regulatory ncRNA processing"/>
    <property type="evidence" value="ECO:0007669"/>
    <property type="project" value="TreeGrafter"/>
</dbReference>
<dbReference type="SMART" id="SM00358">
    <property type="entry name" value="DSRM"/>
    <property type="match status" value="2"/>
</dbReference>
<dbReference type="Proteomes" id="UP000694925">
    <property type="component" value="Unplaced"/>
</dbReference>
<dbReference type="Gene3D" id="3.30.160.20">
    <property type="match status" value="2"/>
</dbReference>
<dbReference type="KEGG" id="ccal:108623799"/>
<evidence type="ECO:0000256" key="2">
    <source>
        <dbReference type="PROSITE-ProRule" id="PRU00266"/>
    </source>
</evidence>
<dbReference type="GO" id="GO:0035197">
    <property type="term" value="F:siRNA binding"/>
    <property type="evidence" value="ECO:0007669"/>
    <property type="project" value="TreeGrafter"/>
</dbReference>
<dbReference type="GO" id="GO:0005634">
    <property type="term" value="C:nucleus"/>
    <property type="evidence" value="ECO:0007669"/>
    <property type="project" value="TreeGrafter"/>
</dbReference>
<dbReference type="GO" id="GO:0003725">
    <property type="term" value="F:double-stranded RNA binding"/>
    <property type="evidence" value="ECO:0007669"/>
    <property type="project" value="TreeGrafter"/>
</dbReference>
<sequence>MSRAQSTDQTEGQDEMLHRVTDMLLSLETTSKTPISVLQEIMMLKKIPLPIYELIIAEDGTHDNTFVYRVSCDNKVAIGKGSSKKEAKQRAANSMLLEIAQRDLKLPISIDKPSVSTSTTMYESTPEPQDEHFGDAVNDLDTLCLDNNICIPEYQIIREEEFPNNFVCQCKINIPEEMGNAETEQQAKQIAAERMLNKLKSLTTTSVHEKDSRQNTPKPIRTIS</sequence>
<gene>
    <name evidence="6" type="primary">LOC108623799</name>
</gene>
<dbReference type="GO" id="GO:0016301">
    <property type="term" value="F:kinase activity"/>
    <property type="evidence" value="ECO:0007669"/>
    <property type="project" value="UniProtKB-KW"/>
</dbReference>
<evidence type="ECO:0000313" key="6">
    <source>
        <dbReference type="RefSeq" id="XP_017878087.1"/>
    </source>
</evidence>
<feature type="region of interest" description="Disordered" evidence="3">
    <location>
        <begin position="201"/>
        <end position="224"/>
    </location>
</feature>
<dbReference type="FunFam" id="3.30.160.20:FF:000007">
    <property type="entry name" value="Double-stranded RNA-binding protein Staufen homolog 1"/>
    <property type="match status" value="1"/>
</dbReference>
<evidence type="ECO:0000259" key="4">
    <source>
        <dbReference type="PROSITE" id="PS50137"/>
    </source>
</evidence>
<dbReference type="Pfam" id="PF00035">
    <property type="entry name" value="dsrm"/>
    <property type="match status" value="2"/>
</dbReference>
<feature type="non-terminal residue" evidence="6">
    <location>
        <position position="224"/>
    </location>
</feature>
<dbReference type="CDD" id="cd00048">
    <property type="entry name" value="DSRM_SF"/>
    <property type="match status" value="1"/>
</dbReference>
<keyword evidence="1 2" id="KW-0694">RNA-binding</keyword>
<dbReference type="RefSeq" id="XP_017878087.1">
    <property type="nucleotide sequence ID" value="XM_018022598.1"/>
</dbReference>
<keyword evidence="5" id="KW-1185">Reference proteome</keyword>
<dbReference type="AlphaFoldDB" id="A0AAJ7N533"/>
<dbReference type="PROSITE" id="PS50137">
    <property type="entry name" value="DS_RBD"/>
    <property type="match status" value="2"/>
</dbReference>
<dbReference type="GO" id="GO:0070578">
    <property type="term" value="C:RISC-loading complex"/>
    <property type="evidence" value="ECO:0007669"/>
    <property type="project" value="TreeGrafter"/>
</dbReference>
<keyword evidence="6" id="KW-0808">Transferase</keyword>
<dbReference type="CDD" id="cd19862">
    <property type="entry name" value="DSRM_PRKRA-like_rpt1"/>
    <property type="match status" value="1"/>
</dbReference>
<accession>A0AAJ7N533</accession>
<dbReference type="GO" id="GO:0007281">
    <property type="term" value="P:germ cell development"/>
    <property type="evidence" value="ECO:0007669"/>
    <property type="project" value="UniProtKB-ARBA"/>
</dbReference>
<evidence type="ECO:0000313" key="5">
    <source>
        <dbReference type="Proteomes" id="UP000694925"/>
    </source>
</evidence>
<dbReference type="PANTHER" id="PTHR46205:SF4">
    <property type="entry name" value="LD06392P"/>
    <property type="match status" value="1"/>
</dbReference>
<evidence type="ECO:0000256" key="3">
    <source>
        <dbReference type="SAM" id="MobiDB-lite"/>
    </source>
</evidence>
<dbReference type="GO" id="GO:0016442">
    <property type="term" value="C:RISC complex"/>
    <property type="evidence" value="ECO:0007669"/>
    <property type="project" value="TreeGrafter"/>
</dbReference>
<feature type="domain" description="DRBM" evidence="4">
    <location>
        <begin position="33"/>
        <end position="101"/>
    </location>
</feature>
<protein>
    <submittedName>
        <fullName evidence="6">Interferon-inducible double-stranded RNA-dependent protein kinase activator A homolog</fullName>
    </submittedName>
</protein>
<name>A0AAJ7N533_9HYME</name>
<dbReference type="GO" id="GO:0005737">
    <property type="term" value="C:cytoplasm"/>
    <property type="evidence" value="ECO:0007669"/>
    <property type="project" value="TreeGrafter"/>
</dbReference>
<dbReference type="SUPFAM" id="SSF54768">
    <property type="entry name" value="dsRNA-binding domain-like"/>
    <property type="match status" value="2"/>
</dbReference>
<organism evidence="5 6">
    <name type="scientific">Ceratina calcarata</name>
    <dbReference type="NCBI Taxonomy" id="156304"/>
    <lineage>
        <taxon>Eukaryota</taxon>
        <taxon>Metazoa</taxon>
        <taxon>Ecdysozoa</taxon>
        <taxon>Arthropoda</taxon>
        <taxon>Hexapoda</taxon>
        <taxon>Insecta</taxon>
        <taxon>Pterygota</taxon>
        <taxon>Neoptera</taxon>
        <taxon>Endopterygota</taxon>
        <taxon>Hymenoptera</taxon>
        <taxon>Apocrita</taxon>
        <taxon>Aculeata</taxon>
        <taxon>Apoidea</taxon>
        <taxon>Anthophila</taxon>
        <taxon>Apidae</taxon>
        <taxon>Ceratina</taxon>
        <taxon>Zadontomerus</taxon>
    </lineage>
</organism>
<proteinExistence type="predicted"/>
<keyword evidence="6" id="KW-0418">Kinase</keyword>
<dbReference type="GeneID" id="108623799"/>
<evidence type="ECO:0000256" key="1">
    <source>
        <dbReference type="ARBA" id="ARBA00022884"/>
    </source>
</evidence>
<dbReference type="InterPro" id="IPR014720">
    <property type="entry name" value="dsRBD_dom"/>
</dbReference>
<dbReference type="GO" id="GO:0030422">
    <property type="term" value="P:siRNA processing"/>
    <property type="evidence" value="ECO:0007669"/>
    <property type="project" value="TreeGrafter"/>
</dbReference>
<dbReference type="PANTHER" id="PTHR46205">
    <property type="entry name" value="LOQUACIOUS, ISOFORM B"/>
    <property type="match status" value="1"/>
</dbReference>
<reference evidence="6" key="1">
    <citation type="submission" date="2025-08" db="UniProtKB">
        <authorList>
            <consortium name="RefSeq"/>
        </authorList>
    </citation>
    <scope>IDENTIFICATION</scope>
    <source>
        <tissue evidence="6">Whole body</tissue>
    </source>
</reference>
<dbReference type="InterPro" id="IPR051247">
    <property type="entry name" value="RLC_Component"/>
</dbReference>